<dbReference type="PANTHER" id="PTHR31435">
    <property type="entry name" value="PROTEIN NATD1"/>
    <property type="match status" value="1"/>
</dbReference>
<gene>
    <name evidence="2" type="ORF">NYR02_10415</name>
</gene>
<keyword evidence="3" id="KW-1185">Reference proteome</keyword>
<proteinExistence type="predicted"/>
<dbReference type="InterPro" id="IPR031165">
    <property type="entry name" value="GNAT_YJDJ"/>
</dbReference>
<comment type="caution">
    <text evidence="2">The sequence shown here is derived from an EMBL/GenBank/DDBJ whole genome shotgun (WGS) entry which is preliminary data.</text>
</comment>
<dbReference type="Gene3D" id="3.40.630.30">
    <property type="match status" value="1"/>
</dbReference>
<dbReference type="PROSITE" id="PS51729">
    <property type="entry name" value="GNAT_YJDJ"/>
    <property type="match status" value="1"/>
</dbReference>
<evidence type="ECO:0000259" key="1">
    <source>
        <dbReference type="PROSITE" id="PS51729"/>
    </source>
</evidence>
<feature type="domain" description="N-acetyltransferase" evidence="1">
    <location>
        <begin position="3"/>
        <end position="77"/>
    </location>
</feature>
<dbReference type="PANTHER" id="PTHR31435:SF9">
    <property type="entry name" value="PROTEIN NATD1"/>
    <property type="match status" value="1"/>
</dbReference>
<evidence type="ECO:0000313" key="3">
    <source>
        <dbReference type="Proteomes" id="UP001147830"/>
    </source>
</evidence>
<dbReference type="Proteomes" id="UP001147830">
    <property type="component" value="Unassembled WGS sequence"/>
</dbReference>
<reference evidence="2" key="2">
    <citation type="submission" date="2022-08" db="EMBL/GenBank/DDBJ databases">
        <authorList>
            <person name="Dong C."/>
        </authorList>
    </citation>
    <scope>NUCLEOTIDE SEQUENCE</scope>
    <source>
        <strain evidence="2">59MF3M-4</strain>
    </source>
</reference>
<dbReference type="InterPro" id="IPR045057">
    <property type="entry name" value="Gcn5-rel_NAT"/>
</dbReference>
<dbReference type="AlphaFoldDB" id="A0A9X2WFD7"/>
<reference evidence="2" key="1">
    <citation type="journal article" date="2022" name="Front. Microbiol.">
        <title>Genome-based taxonomic rearrangement of Oceanobacter-related bacteria including the description of Thalassolituus hydrocarbonoclasticus sp. nov. and Thalassolituus pacificus sp. nov. and emended description of the genus Thalassolituus.</title>
        <authorList>
            <person name="Dong C."/>
            <person name="Wei L."/>
            <person name="Wang J."/>
            <person name="Lai Q."/>
            <person name="Huang Z."/>
            <person name="Shao Z."/>
        </authorList>
    </citation>
    <scope>NUCLEOTIDE SEQUENCE</scope>
    <source>
        <strain evidence="2">59MF3M-4</strain>
    </source>
</reference>
<dbReference type="SUPFAM" id="SSF55729">
    <property type="entry name" value="Acyl-CoA N-acyltransferases (Nat)"/>
    <property type="match status" value="1"/>
</dbReference>
<dbReference type="RefSeq" id="WP_145465990.1">
    <property type="nucleotide sequence ID" value="NZ_JAOANI010000017.1"/>
</dbReference>
<dbReference type="Pfam" id="PF14542">
    <property type="entry name" value="Acetyltransf_CG"/>
    <property type="match status" value="1"/>
</dbReference>
<protein>
    <submittedName>
        <fullName evidence="2">N-acetyltransferase</fullName>
    </submittedName>
</protein>
<evidence type="ECO:0000313" key="2">
    <source>
        <dbReference type="EMBL" id="MCT7359436.1"/>
    </source>
</evidence>
<accession>A0A9X2WFD7</accession>
<dbReference type="EMBL" id="JAOANI010000017">
    <property type="protein sequence ID" value="MCT7359436.1"/>
    <property type="molecule type" value="Genomic_DNA"/>
</dbReference>
<sequence>MVIHQAEQQRFIIEQDGHECVLDYVVEGKQIDFTHTYVPFRLRGKGLAEELVKEGLAWAKGQGYDIQASCWYVRKFL</sequence>
<organism evidence="2 3">
    <name type="scientific">Thalassolituus pacificus</name>
    <dbReference type="NCBI Taxonomy" id="2975440"/>
    <lineage>
        <taxon>Bacteria</taxon>
        <taxon>Pseudomonadati</taxon>
        <taxon>Pseudomonadota</taxon>
        <taxon>Gammaproteobacteria</taxon>
        <taxon>Oceanospirillales</taxon>
        <taxon>Oceanospirillaceae</taxon>
        <taxon>Thalassolituus</taxon>
    </lineage>
</organism>
<dbReference type="InterPro" id="IPR016181">
    <property type="entry name" value="Acyl_CoA_acyltransferase"/>
</dbReference>
<name>A0A9X2WFD7_9GAMM</name>